<feature type="region of interest" description="Disordered" evidence="1">
    <location>
        <begin position="43"/>
        <end position="63"/>
    </location>
</feature>
<dbReference type="KEGG" id="pfla:Pflav_039960"/>
<protein>
    <submittedName>
        <fullName evidence="2">Uncharacterized protein</fullName>
    </submittedName>
</protein>
<evidence type="ECO:0000313" key="2">
    <source>
        <dbReference type="EMBL" id="BCB77586.1"/>
    </source>
</evidence>
<accession>A0A6F8XUT1</accession>
<gene>
    <name evidence="2" type="ORF">Pflav_039960</name>
</gene>
<reference evidence="2 3" key="2">
    <citation type="submission" date="2020-03" db="EMBL/GenBank/DDBJ databases">
        <authorList>
            <person name="Ichikawa N."/>
            <person name="Kimura A."/>
            <person name="Kitahashi Y."/>
            <person name="Uohara A."/>
        </authorList>
    </citation>
    <scope>NUCLEOTIDE SEQUENCE [LARGE SCALE GENOMIC DNA]</scope>
    <source>
        <strain evidence="2 3">NBRC 107702</strain>
    </source>
</reference>
<dbReference type="EMBL" id="AP022870">
    <property type="protein sequence ID" value="BCB77586.1"/>
    <property type="molecule type" value="Genomic_DNA"/>
</dbReference>
<evidence type="ECO:0000256" key="1">
    <source>
        <dbReference type="SAM" id="MobiDB-lite"/>
    </source>
</evidence>
<organism evidence="2 3">
    <name type="scientific">Phytohabitans flavus</name>
    <dbReference type="NCBI Taxonomy" id="1076124"/>
    <lineage>
        <taxon>Bacteria</taxon>
        <taxon>Bacillati</taxon>
        <taxon>Actinomycetota</taxon>
        <taxon>Actinomycetes</taxon>
        <taxon>Micromonosporales</taxon>
        <taxon>Micromonosporaceae</taxon>
    </lineage>
</organism>
<keyword evidence="3" id="KW-1185">Reference proteome</keyword>
<evidence type="ECO:0000313" key="3">
    <source>
        <dbReference type="Proteomes" id="UP000502508"/>
    </source>
</evidence>
<name>A0A6F8XUT1_9ACTN</name>
<dbReference type="Proteomes" id="UP000502508">
    <property type="component" value="Chromosome"/>
</dbReference>
<reference evidence="2 3" key="1">
    <citation type="submission" date="2020-03" db="EMBL/GenBank/DDBJ databases">
        <title>Whole genome shotgun sequence of Phytohabitans flavus NBRC 107702.</title>
        <authorList>
            <person name="Komaki H."/>
            <person name="Tamura T."/>
        </authorList>
    </citation>
    <scope>NUCLEOTIDE SEQUENCE [LARGE SCALE GENOMIC DNA]</scope>
    <source>
        <strain evidence="2 3">NBRC 107702</strain>
    </source>
</reference>
<dbReference type="AlphaFoldDB" id="A0A6F8XUT1"/>
<proteinExistence type="predicted"/>
<sequence>MFGVTFNFLRQVFAPVRVSGGPYAPAGTAQVGGSLALAEIPDPRCRVRGPSPTPTGSRSRIPVAVPIPDVPRVRVPHSPCYRARRVAAPSRKPTTTAFACARTLPLETGDARDLGTELPLWSLSQNRVGVADLVLIRCDR</sequence>